<feature type="transmembrane region" description="Helical" evidence="2">
    <location>
        <begin position="70"/>
        <end position="87"/>
    </location>
</feature>
<gene>
    <name evidence="3" type="ORF">C8N24_5637</name>
</gene>
<keyword evidence="2" id="KW-0472">Membrane</keyword>
<evidence type="ECO:0000313" key="4">
    <source>
        <dbReference type="Proteomes" id="UP000278962"/>
    </source>
</evidence>
<feature type="compositionally biased region" description="Polar residues" evidence="1">
    <location>
        <begin position="149"/>
        <end position="162"/>
    </location>
</feature>
<protein>
    <submittedName>
        <fullName evidence="3">Uncharacterized protein</fullName>
    </submittedName>
</protein>
<feature type="transmembrane region" description="Helical" evidence="2">
    <location>
        <begin position="7"/>
        <end position="28"/>
    </location>
</feature>
<keyword evidence="2" id="KW-0812">Transmembrane</keyword>
<dbReference type="AlphaFoldDB" id="A0A660L430"/>
<name>A0A660L430_9ACTN</name>
<reference evidence="3 4" key="1">
    <citation type="submission" date="2018-10" db="EMBL/GenBank/DDBJ databases">
        <title>Genomic Encyclopedia of Archaeal and Bacterial Type Strains, Phase II (KMG-II): from individual species to whole genera.</title>
        <authorList>
            <person name="Goeker M."/>
        </authorList>
    </citation>
    <scope>NUCLEOTIDE SEQUENCE [LARGE SCALE GENOMIC DNA]</scope>
    <source>
        <strain evidence="3 4">DSM 14954</strain>
    </source>
</reference>
<sequence length="179" mass="18910">MTRRFDIGPFVLAFGALLLLIGLFLDWYGEFNAWAVFELVDVLLAALAVAGVVGAVGLLTPDADYLDKRALPWIVGAAFVLVAAQVLDPPPAAAELDLGTGAWLSLAGALLMVVGAVLSFSKVSFAVAVEGRDRRQRVAAVDHRPPPTETGQQPVARSSSSLLHPRPGPEEPEANTEQS</sequence>
<feature type="compositionally biased region" description="Acidic residues" evidence="1">
    <location>
        <begin position="170"/>
        <end position="179"/>
    </location>
</feature>
<dbReference type="EMBL" id="RBIL01000002">
    <property type="protein sequence ID" value="RKQ87612.1"/>
    <property type="molecule type" value="Genomic_DNA"/>
</dbReference>
<keyword evidence="2" id="KW-1133">Transmembrane helix</keyword>
<comment type="caution">
    <text evidence="3">The sequence shown here is derived from an EMBL/GenBank/DDBJ whole genome shotgun (WGS) entry which is preliminary data.</text>
</comment>
<organism evidence="3 4">
    <name type="scientific">Solirubrobacter pauli</name>
    <dbReference type="NCBI Taxonomy" id="166793"/>
    <lineage>
        <taxon>Bacteria</taxon>
        <taxon>Bacillati</taxon>
        <taxon>Actinomycetota</taxon>
        <taxon>Thermoleophilia</taxon>
        <taxon>Solirubrobacterales</taxon>
        <taxon>Solirubrobacteraceae</taxon>
        <taxon>Solirubrobacter</taxon>
    </lineage>
</organism>
<keyword evidence="4" id="KW-1185">Reference proteome</keyword>
<feature type="transmembrane region" description="Helical" evidence="2">
    <location>
        <begin position="107"/>
        <end position="129"/>
    </location>
</feature>
<evidence type="ECO:0000313" key="3">
    <source>
        <dbReference type="EMBL" id="RKQ87612.1"/>
    </source>
</evidence>
<accession>A0A660L430</accession>
<dbReference type="Proteomes" id="UP000278962">
    <property type="component" value="Unassembled WGS sequence"/>
</dbReference>
<evidence type="ECO:0000256" key="2">
    <source>
        <dbReference type="SAM" id="Phobius"/>
    </source>
</evidence>
<proteinExistence type="predicted"/>
<feature type="region of interest" description="Disordered" evidence="1">
    <location>
        <begin position="136"/>
        <end position="179"/>
    </location>
</feature>
<feature type="transmembrane region" description="Helical" evidence="2">
    <location>
        <begin position="34"/>
        <end position="58"/>
    </location>
</feature>
<dbReference type="OrthoDB" id="9848477at2"/>
<dbReference type="RefSeq" id="WP_147448018.1">
    <property type="nucleotide sequence ID" value="NZ_RBIL01000002.1"/>
</dbReference>
<evidence type="ECO:0000256" key="1">
    <source>
        <dbReference type="SAM" id="MobiDB-lite"/>
    </source>
</evidence>